<protein>
    <submittedName>
        <fullName evidence="2">Uncharacterized protein</fullName>
    </submittedName>
</protein>
<feature type="region of interest" description="Disordered" evidence="1">
    <location>
        <begin position="1"/>
        <end position="61"/>
    </location>
</feature>
<gene>
    <name evidence="2" type="ORF">PCOR1329_LOCUS30579</name>
</gene>
<keyword evidence="3" id="KW-1185">Reference proteome</keyword>
<dbReference type="Proteomes" id="UP001189429">
    <property type="component" value="Unassembled WGS sequence"/>
</dbReference>
<reference evidence="2" key="1">
    <citation type="submission" date="2023-10" db="EMBL/GenBank/DDBJ databases">
        <authorList>
            <person name="Chen Y."/>
            <person name="Shah S."/>
            <person name="Dougan E. K."/>
            <person name="Thang M."/>
            <person name="Chan C."/>
        </authorList>
    </citation>
    <scope>NUCLEOTIDE SEQUENCE [LARGE SCALE GENOMIC DNA]</scope>
</reference>
<comment type="caution">
    <text evidence="2">The sequence shown here is derived from an EMBL/GenBank/DDBJ whole genome shotgun (WGS) entry which is preliminary data.</text>
</comment>
<dbReference type="EMBL" id="CAUYUJ010011782">
    <property type="protein sequence ID" value="CAK0832599.1"/>
    <property type="molecule type" value="Genomic_DNA"/>
</dbReference>
<feature type="compositionally biased region" description="Low complexity" evidence="1">
    <location>
        <begin position="44"/>
        <end position="61"/>
    </location>
</feature>
<accession>A0ABN9SLE7</accession>
<organism evidence="2 3">
    <name type="scientific">Prorocentrum cordatum</name>
    <dbReference type="NCBI Taxonomy" id="2364126"/>
    <lineage>
        <taxon>Eukaryota</taxon>
        <taxon>Sar</taxon>
        <taxon>Alveolata</taxon>
        <taxon>Dinophyceae</taxon>
        <taxon>Prorocentrales</taxon>
        <taxon>Prorocentraceae</taxon>
        <taxon>Prorocentrum</taxon>
    </lineage>
</organism>
<sequence length="97" mass="9774">MARASRAPSSPGQARRPQEPPGQSRAAAKHALRTGEAGRRRAAAAEGGRAPPGRAALGSGVLRPRPAECCRARARAGAQPSVVGGFPGAYRGISGLP</sequence>
<feature type="region of interest" description="Disordered" evidence="1">
    <location>
        <begin position="77"/>
        <end position="97"/>
    </location>
</feature>
<feature type="non-terminal residue" evidence="2">
    <location>
        <position position="97"/>
    </location>
</feature>
<evidence type="ECO:0000313" key="3">
    <source>
        <dbReference type="Proteomes" id="UP001189429"/>
    </source>
</evidence>
<evidence type="ECO:0000256" key="1">
    <source>
        <dbReference type="SAM" id="MobiDB-lite"/>
    </source>
</evidence>
<evidence type="ECO:0000313" key="2">
    <source>
        <dbReference type="EMBL" id="CAK0832599.1"/>
    </source>
</evidence>
<proteinExistence type="predicted"/>
<name>A0ABN9SLE7_9DINO</name>